<feature type="domain" description="Phage head morphogenesis" evidence="1">
    <location>
        <begin position="9"/>
        <end position="81"/>
    </location>
</feature>
<dbReference type="Pfam" id="PF04233">
    <property type="entry name" value="Phage_Mu_F"/>
    <property type="match status" value="1"/>
</dbReference>
<proteinExistence type="predicted"/>
<dbReference type="EMBL" id="GU735382">
    <property type="protein sequence ID" value="ADE29310.1"/>
    <property type="molecule type" value="Genomic_DNA"/>
</dbReference>
<name>D5L2Q1_9VIRU</name>
<protein>
    <recommendedName>
        <fullName evidence="1">Phage head morphogenesis domain-containing protein</fullName>
    </recommendedName>
</protein>
<dbReference type="InterPro" id="IPR006528">
    <property type="entry name" value="Phage_head_morphogenesis_dom"/>
</dbReference>
<accession>D5L2Q1</accession>
<evidence type="ECO:0000259" key="1">
    <source>
        <dbReference type="Pfam" id="PF04233"/>
    </source>
</evidence>
<sequence>MLETLTDERGWTLDGLTDQLQQLDGLGDRDDAERVARTETTSILNNSREIAYQEQGKTDKRFYWTGALDDRTTDTCAYLQNGFDADLENPGAFNGLRRPDGTDPFEGGTPMPLEELQEHIKEVAKADPELNTQPRQWTPHINCRSTFVLEPDAGI</sequence>
<evidence type="ECO:0000313" key="2">
    <source>
        <dbReference type="EMBL" id="ADE29310.1"/>
    </source>
</evidence>
<organism evidence="2">
    <name type="scientific">uncultured virus</name>
    <dbReference type="NCBI Taxonomy" id="340016"/>
    <lineage>
        <taxon>Viruses</taxon>
        <taxon>environmental samples</taxon>
    </lineage>
</organism>
<reference evidence="2" key="1">
    <citation type="journal article" date="2010" name="Environ. Microbiol.">
        <title>The metavirome of a hypersaline environment.</title>
        <authorList>
            <person name="Santos F."/>
            <person name="Yarza P."/>
            <person name="Parro V."/>
            <person name="Briones C."/>
            <person name="Anton J."/>
        </authorList>
    </citation>
    <scope>NUCLEOTIDE SEQUENCE</scope>
</reference>